<reference evidence="7 8" key="2">
    <citation type="journal article" date="2018" name="Annu Rev Anim Biosci">
        <title>Bat Biology, Genomes, and the Bat1K Project: To Generate Chromosome-Level Genomes for All Living Bat Species.</title>
        <authorList>
            <person name="Teeling E.C."/>
            <person name="Vernes S.C."/>
            <person name="Davalos L.M."/>
            <person name="Ray D.A."/>
            <person name="Gilbert M.T.P."/>
            <person name="Myers E."/>
        </authorList>
    </citation>
    <scope>NUCLEOTIDE SEQUENCE</scope>
</reference>
<reference evidence="7" key="5">
    <citation type="submission" date="2025-05" db="UniProtKB">
        <authorList>
            <consortium name="Ensembl"/>
        </authorList>
    </citation>
    <scope>IDENTIFICATION</scope>
</reference>
<evidence type="ECO:0000313" key="7">
    <source>
        <dbReference type="Ensembl" id="ENSRFEP00010013389.1"/>
    </source>
</evidence>
<dbReference type="Proteomes" id="UP000472240">
    <property type="component" value="Chromosome 1"/>
</dbReference>
<protein>
    <submittedName>
        <fullName evidence="6 7">Sosondowah ankyrin repeat domain family member D</fullName>
    </submittedName>
</protein>
<dbReference type="KEGG" id="rfq:117029927"/>
<feature type="repeat" description="ANK" evidence="4">
    <location>
        <begin position="187"/>
        <end position="208"/>
    </location>
</feature>
<accession>A0A671EJ96</accession>
<name>A0A671EJ96_RHIFE</name>
<dbReference type="OrthoDB" id="60433at2759"/>
<dbReference type="PANTHER" id="PTHR14491:SF8">
    <property type="entry name" value="ANKYRIN REPEAT DOMAIN-CONTAINING PROTEIN SOWAHD"/>
    <property type="match status" value="1"/>
</dbReference>
<dbReference type="PROSITE" id="PS50088">
    <property type="entry name" value="ANK_REPEAT"/>
    <property type="match status" value="1"/>
</dbReference>
<dbReference type="Proteomes" id="UP000585614">
    <property type="component" value="Unassembled WGS sequence"/>
</dbReference>
<dbReference type="GeneID" id="117029927"/>
<dbReference type="PANTHER" id="PTHR14491">
    <property type="entry name" value="SOSONDOWAH, ISOFORM G"/>
    <property type="match status" value="1"/>
</dbReference>
<reference evidence="7 8" key="1">
    <citation type="journal article" date="2015" name="Annu Rev Anim Biosci">
        <title>The Genome 10K Project: a way forward.</title>
        <authorList>
            <person name="Koepfli K.P."/>
            <person name="Paten B."/>
            <person name="O'Brien S.J."/>
            <person name="Koepfli K.P."/>
            <person name="Paten B."/>
            <person name="Antunes A."/>
            <person name="Belov K."/>
            <person name="Bustamante C."/>
            <person name="Castoe T.A."/>
            <person name="Clawson H."/>
            <person name="Crawford A.J."/>
            <person name="Diekhans M."/>
            <person name="Distel D."/>
            <person name="Durbin R."/>
            <person name="Earl D."/>
            <person name="Fujita M.K."/>
            <person name="Gamble T."/>
            <person name="Georges A."/>
            <person name="Gemmell N."/>
            <person name="Gilbert M.T."/>
            <person name="Graves J.M."/>
            <person name="Green R.E."/>
            <person name="Hickey G."/>
            <person name="Jarvis E.D."/>
            <person name="Johnson W."/>
            <person name="Komissarov A."/>
            <person name="Korf I."/>
            <person name="Kuhn R."/>
            <person name="Larkin D.M."/>
            <person name="Lewin H."/>
            <person name="Lopez J.V."/>
            <person name="Ma J."/>
            <person name="Marques-Bonet T."/>
            <person name="Miller W."/>
            <person name="Murphy R."/>
            <person name="Pevzner P."/>
            <person name="Shapiro B."/>
            <person name="Steiner C."/>
            <person name="Tamazian G."/>
            <person name="Venkatesh B."/>
            <person name="Wang J."/>
            <person name="Wayne R."/>
            <person name="Wiley E."/>
            <person name="Yang H."/>
            <person name="Zhang G."/>
            <person name="Haussler D."/>
            <person name="Ryder O."/>
            <person name="O'Brien S.J."/>
        </authorList>
    </citation>
    <scope>NUCLEOTIDE SEQUENCE</scope>
</reference>
<keyword evidence="1" id="KW-0677">Repeat</keyword>
<reference evidence="7 8" key="3">
    <citation type="submission" date="2018-12" db="EMBL/GenBank/DDBJ databases">
        <title>G10K-VGP greater horseshoe bat female genome, primary haplotype.</title>
        <authorList>
            <person name="Teeling E."/>
            <person name="Myers G."/>
            <person name="Vernes S."/>
            <person name="Pippel M."/>
            <person name="Winkler S."/>
            <person name="Fedrigo O."/>
            <person name="Rhie A."/>
            <person name="Koren S."/>
            <person name="Phillippy A."/>
            <person name="Lewin H."/>
            <person name="Damas J."/>
            <person name="Howe K."/>
            <person name="Mountcastle J."/>
            <person name="Jarvis E.D."/>
        </authorList>
    </citation>
    <scope>NUCLEOTIDE SEQUENCE [LARGE SCALE GENOMIC DNA]</scope>
</reference>
<dbReference type="GeneTree" id="ENSGT00950000183003"/>
<dbReference type="EMBL" id="JACAGC010000001">
    <property type="protein sequence ID" value="KAF6390869.1"/>
    <property type="molecule type" value="Genomic_DNA"/>
</dbReference>
<comment type="similarity">
    <text evidence="3">Belongs to the SOWAH family.</text>
</comment>
<feature type="region of interest" description="Disordered" evidence="5">
    <location>
        <begin position="243"/>
        <end position="262"/>
    </location>
</feature>
<evidence type="ECO:0000313" key="9">
    <source>
        <dbReference type="Proteomes" id="UP000585614"/>
    </source>
</evidence>
<keyword evidence="8" id="KW-1185">Reference proteome</keyword>
<dbReference type="AlphaFoldDB" id="A0A671EJ96"/>
<feature type="region of interest" description="Disordered" evidence="5">
    <location>
        <begin position="88"/>
        <end position="108"/>
    </location>
</feature>
<dbReference type="CTD" id="347454"/>
<evidence type="ECO:0000313" key="8">
    <source>
        <dbReference type="Proteomes" id="UP000472240"/>
    </source>
</evidence>
<evidence type="ECO:0000256" key="5">
    <source>
        <dbReference type="SAM" id="MobiDB-lite"/>
    </source>
</evidence>
<proteinExistence type="inferred from homology"/>
<feature type="compositionally biased region" description="Low complexity" evidence="5">
    <location>
        <begin position="249"/>
        <end position="262"/>
    </location>
</feature>
<evidence type="ECO:0000256" key="2">
    <source>
        <dbReference type="ARBA" id="ARBA00023043"/>
    </source>
</evidence>
<dbReference type="Pfam" id="PF12796">
    <property type="entry name" value="Ank_2"/>
    <property type="match status" value="1"/>
</dbReference>
<dbReference type="PROSITE" id="PS50297">
    <property type="entry name" value="ANK_REP_REGION"/>
    <property type="match status" value="1"/>
</dbReference>
<evidence type="ECO:0000256" key="4">
    <source>
        <dbReference type="PROSITE-ProRule" id="PRU00023"/>
    </source>
</evidence>
<dbReference type="InterPro" id="IPR002110">
    <property type="entry name" value="Ankyrin_rpt"/>
</dbReference>
<dbReference type="InterPro" id="IPR036770">
    <property type="entry name" value="Ankyrin_rpt-contain_sf"/>
</dbReference>
<dbReference type="Gene3D" id="1.25.40.20">
    <property type="entry name" value="Ankyrin repeat-containing domain"/>
    <property type="match status" value="1"/>
</dbReference>
<dbReference type="OMA" id="HMFPFFQ"/>
<evidence type="ECO:0000256" key="3">
    <source>
        <dbReference type="ARBA" id="ARBA00038122"/>
    </source>
</evidence>
<feature type="region of interest" description="Disordered" evidence="5">
    <location>
        <begin position="1"/>
        <end position="64"/>
    </location>
</feature>
<reference evidence="6 9" key="4">
    <citation type="journal article" date="2020" name="Nature">
        <title>Six reference-quality genomes reveal evolution of bat adaptations.</title>
        <authorList>
            <person name="Jebb D."/>
            <person name="Huang Z."/>
            <person name="Pippel M."/>
            <person name="Hughes G.M."/>
            <person name="Lavrichenko K."/>
            <person name="Devanna P."/>
            <person name="Winkler S."/>
            <person name="Jermiin L.S."/>
            <person name="Skirmuntt E.C."/>
            <person name="Katzourakis A."/>
            <person name="Burkitt-Gray L."/>
            <person name="Ray D.A."/>
            <person name="Sullivan K.A.M."/>
            <person name="Roscito J.G."/>
            <person name="Kirilenko B.M."/>
            <person name="Davalos L.M."/>
            <person name="Corthals A.P."/>
            <person name="Power M.L."/>
            <person name="Jones G."/>
            <person name="Ransome R.D."/>
            <person name="Dechmann D.K.N."/>
            <person name="Locatelli A.G."/>
            <person name="Puechmaille S.J."/>
            <person name="Fedrigo O."/>
            <person name="Jarvis E.D."/>
            <person name="Hiller M."/>
            <person name="Vernes S.C."/>
            <person name="Myers E.W."/>
            <person name="Teeling E.C."/>
        </authorList>
    </citation>
    <scope>NUCLEOTIDE SEQUENCE [LARGE SCALE GENOMIC DNA]</scope>
    <source>
        <strain evidence="6">MRhiFer1</strain>
        <tissue evidence="6">Lung</tissue>
    </source>
</reference>
<gene>
    <name evidence="7" type="primary">SOWAHD</name>
    <name evidence="6" type="ORF">mRhiFer1_015943</name>
</gene>
<dbReference type="Ensembl" id="ENSRFET00010014648.1">
    <property type="protein sequence ID" value="ENSRFEP00010013389.1"/>
    <property type="gene ID" value="ENSRFEG00010009100.1"/>
</dbReference>
<evidence type="ECO:0000313" key="6">
    <source>
        <dbReference type="EMBL" id="KAF6390869.1"/>
    </source>
</evidence>
<organism evidence="7 8">
    <name type="scientific">Rhinolophus ferrumequinum</name>
    <name type="common">Greater horseshoe bat</name>
    <dbReference type="NCBI Taxonomy" id="59479"/>
    <lineage>
        <taxon>Eukaryota</taxon>
        <taxon>Metazoa</taxon>
        <taxon>Chordata</taxon>
        <taxon>Craniata</taxon>
        <taxon>Vertebrata</taxon>
        <taxon>Euteleostomi</taxon>
        <taxon>Mammalia</taxon>
        <taxon>Eutheria</taxon>
        <taxon>Laurasiatheria</taxon>
        <taxon>Chiroptera</taxon>
        <taxon>Yinpterochiroptera</taxon>
        <taxon>Rhinolophoidea</taxon>
        <taxon>Rhinolophidae</taxon>
        <taxon>Rhinolophinae</taxon>
        <taxon>Rhinolophus</taxon>
    </lineage>
</organism>
<evidence type="ECO:0000256" key="1">
    <source>
        <dbReference type="ARBA" id="ARBA00022737"/>
    </source>
</evidence>
<sequence>MAEPRGAATPAPRASLTRSPLSLRSAPQHRPSRMDAGSLGRYPGSAAAASREPPFHGSLMLSGAGSGRRRGALRELLGLQGAASAGWLSEERAEEQPPGGPNGAGASRLCLEPREHAWILAAAEGRFEELRELLEVEPGLLLRSDPITGYSVLHWLAKHGRHEELILAHNFAQSRGLRLEVSAPGSGGLTPLHLAAQQGHDLVIKVLVGALGADPTRRDHSGHRACHYLRPDAPRSLRELSGAEDWETAGGSEQNNANNNSSGAAAWTLRKTQSAVGATAMETTARAAALPRKKDSTGSRVAQIQGFFRQMFPFFKDR</sequence>
<keyword evidence="2 4" id="KW-0040">ANK repeat</keyword>
<dbReference type="RefSeq" id="XP_032975185.1">
    <property type="nucleotide sequence ID" value="XM_033119294.1"/>
</dbReference>
<dbReference type="SUPFAM" id="SSF48403">
    <property type="entry name" value="Ankyrin repeat"/>
    <property type="match status" value="1"/>
</dbReference>